<dbReference type="PANTHER" id="PTHR16121">
    <property type="entry name" value="CAP-SPECIFIC MRNA (NUCLEOSIDE-2'-O-)-METHYLTRANSFERASE 1-RELATED"/>
    <property type="match status" value="1"/>
</dbReference>
<dbReference type="GO" id="GO:0004483">
    <property type="term" value="F:methyltransferase cap1 activity"/>
    <property type="evidence" value="ECO:0007669"/>
    <property type="project" value="UniProtKB-UniRule"/>
</dbReference>
<evidence type="ECO:0000256" key="2">
    <source>
        <dbReference type="RuleBase" id="RU368012"/>
    </source>
</evidence>
<feature type="compositionally biased region" description="Basic and acidic residues" evidence="3">
    <location>
        <begin position="57"/>
        <end position="74"/>
    </location>
</feature>
<name>A0A8J2LSD7_9HEXA</name>
<feature type="domain" description="C2H2-type" evidence="4">
    <location>
        <begin position="14"/>
        <end position="37"/>
    </location>
</feature>
<keyword evidence="2" id="KW-0949">S-adenosyl-L-methionine</keyword>
<feature type="compositionally biased region" description="Low complexity" evidence="3">
    <location>
        <begin position="75"/>
        <end position="84"/>
    </location>
</feature>
<keyword evidence="2" id="KW-0539">Nucleus</keyword>
<dbReference type="AlphaFoldDB" id="A0A8J2LSD7"/>
<dbReference type="GO" id="GO:0003676">
    <property type="term" value="F:nucleic acid binding"/>
    <property type="evidence" value="ECO:0007669"/>
    <property type="project" value="UniProtKB-UniRule"/>
</dbReference>
<dbReference type="GO" id="GO:0005634">
    <property type="term" value="C:nucleus"/>
    <property type="evidence" value="ECO:0007669"/>
    <property type="project" value="UniProtKB-SubCell"/>
</dbReference>
<dbReference type="PROSITE" id="PS50157">
    <property type="entry name" value="ZINC_FINGER_C2H2_2"/>
    <property type="match status" value="1"/>
</dbReference>
<keyword evidence="2" id="KW-0808">Transferase</keyword>
<dbReference type="GO" id="GO:0008270">
    <property type="term" value="F:zinc ion binding"/>
    <property type="evidence" value="ECO:0007669"/>
    <property type="project" value="UniProtKB-KW"/>
</dbReference>
<comment type="caution">
    <text evidence="5">The sequence shown here is derived from an EMBL/GenBank/DDBJ whole genome shotgun (WGS) entry which is preliminary data.</text>
</comment>
<dbReference type="Proteomes" id="UP000708208">
    <property type="component" value="Unassembled WGS sequence"/>
</dbReference>
<reference evidence="5" key="1">
    <citation type="submission" date="2021-06" db="EMBL/GenBank/DDBJ databases">
        <authorList>
            <person name="Hodson N. C."/>
            <person name="Mongue J. A."/>
            <person name="Jaron S. K."/>
        </authorList>
    </citation>
    <scope>NUCLEOTIDE SEQUENCE</scope>
</reference>
<dbReference type="Pfam" id="PF01728">
    <property type="entry name" value="FtsJ"/>
    <property type="match status" value="1"/>
</dbReference>
<organism evidence="5 6">
    <name type="scientific">Allacma fusca</name>
    <dbReference type="NCBI Taxonomy" id="39272"/>
    <lineage>
        <taxon>Eukaryota</taxon>
        <taxon>Metazoa</taxon>
        <taxon>Ecdysozoa</taxon>
        <taxon>Arthropoda</taxon>
        <taxon>Hexapoda</taxon>
        <taxon>Collembola</taxon>
        <taxon>Symphypleona</taxon>
        <taxon>Sminthuridae</taxon>
        <taxon>Allacma</taxon>
    </lineage>
</organism>
<dbReference type="InterPro" id="IPR050851">
    <property type="entry name" value="mRNA_Cap_2O-Ribose_MeTrfase"/>
</dbReference>
<keyword evidence="1" id="KW-0479">Metal-binding</keyword>
<keyword evidence="2" id="KW-0507">mRNA processing</keyword>
<dbReference type="PANTHER" id="PTHR16121:SF0">
    <property type="entry name" value="CAP-SPECIFIC MRNA (NUCLEOSIDE-2'-O-)-METHYLTRANSFERASE 1"/>
    <property type="match status" value="1"/>
</dbReference>
<dbReference type="GO" id="GO:0005737">
    <property type="term" value="C:cytoplasm"/>
    <property type="evidence" value="ECO:0007669"/>
    <property type="project" value="TreeGrafter"/>
</dbReference>
<dbReference type="InterPro" id="IPR013087">
    <property type="entry name" value="Znf_C2H2_type"/>
</dbReference>
<comment type="catalytic activity">
    <reaction evidence="2">
        <text>a 5'-end (N(7)-methyl 5'-triphosphoguanosine)-ribonucleoside in mRNA + S-adenosyl-L-methionine = a 5'-end (N(7)-methyl 5'-triphosphoguanosine)-(2'-O-methyl-ribonucleoside) in mRNA + S-adenosyl-L-homocysteine + H(+)</text>
        <dbReference type="Rhea" id="RHEA:67020"/>
        <dbReference type="Rhea" id="RHEA-COMP:17167"/>
        <dbReference type="Rhea" id="RHEA-COMP:17168"/>
        <dbReference type="ChEBI" id="CHEBI:15378"/>
        <dbReference type="ChEBI" id="CHEBI:57856"/>
        <dbReference type="ChEBI" id="CHEBI:59789"/>
        <dbReference type="ChEBI" id="CHEBI:156461"/>
        <dbReference type="ChEBI" id="CHEBI:167609"/>
        <dbReference type="EC" id="2.1.1.57"/>
    </reaction>
</comment>
<proteinExistence type="predicted"/>
<feature type="region of interest" description="Disordered" evidence="3">
    <location>
        <begin position="96"/>
        <end position="118"/>
    </location>
</feature>
<dbReference type="EC" id="2.1.1.57" evidence="2"/>
<evidence type="ECO:0000313" key="6">
    <source>
        <dbReference type="Proteomes" id="UP000708208"/>
    </source>
</evidence>
<sequence>MGKAGLNKNDLLWFVCKYCSRAYKQPTDLILHKQNLHREHFTQQYFGPRGKGRSKKTASEKLKTRRKLVSDSESKASSSGDGVSVDVIRTESADRVESSGFNEHLNHDSPSTSSTGSTLQLSECLPFNIETLFLNRSIEWFPQNSLNNTSSNSYARLLKGVNIVSHTVKGKSKGQSTAQGTKVPINLCREDEILLEKLRGASLKEESHVWNFHPFWKLVTENRTITGNILENQTEIIPSLSLEAIQLANIDYVLNDELSKHNNHPFPLTFVSSFGNFGDYFLWRYGAATQGFGLLPCSFNVPVGDKSSQLIFNETYSVYRGKDTHNFLDIPTINNFKIFIRSKAPTTHVDLFMANGVNLSCSTQRSQDLILAQLLLALELLREGGIFVIKVKETLSQMAKTDIFLMSRCFGQCSIFNPESCFPGEYYIVCRWKRSIREVSAIKNSLYTCLESVQEPRNTAVKKVLPIFDPATDLKNLDEDFFNYIEQINYQIAVREIALYKSLVAISQLQNSIIKREACVLKLRDKLLLQWNMSRCRSELESPEIYFDESDPMKFWERVCENEMEANALLQQMKEKSVSEALSERQHFGTTDQWMFAVSSGCKNRFVIISCGLHDITFKWKQNKWEVIPQMHLPKGTVVVAEFCYSRKKRPVLSIIDALMLDQKYVGNLSFENRIKLCAAFARRLDKPGQGFYRIMFAKVFPLQLLAPLISKITASKFKIVVSNDDEMLPYPPPLSAHPHLREFTAREILLFKTKSIQSCKKTSQSYTVIDKDFKFAIANRLFWEWDPDADLNGVIEKLNFVVKMNLCSDGSQLLKQCLTLLVTASR</sequence>
<comment type="function">
    <text evidence="2">S-adenosyl-L-methionine-dependent methyltransferase that mediates RNA cap1 2'-O-ribose methylation to the 5'-cap structure of RNAs. Methylates the ribose of the first nucleotide of a m(7)GpppG-capped mRNA to produce m(7)GpppNmp (cap1).</text>
</comment>
<evidence type="ECO:0000256" key="3">
    <source>
        <dbReference type="SAM" id="MobiDB-lite"/>
    </source>
</evidence>
<keyword evidence="1" id="KW-0862">Zinc</keyword>
<keyword evidence="2" id="KW-0489">Methyltransferase</keyword>
<keyword evidence="1" id="KW-0863">Zinc-finger</keyword>
<feature type="compositionally biased region" description="Low complexity" evidence="3">
    <location>
        <begin position="109"/>
        <end position="118"/>
    </location>
</feature>
<evidence type="ECO:0000313" key="5">
    <source>
        <dbReference type="EMBL" id="CAG7837355.1"/>
    </source>
</evidence>
<evidence type="ECO:0000259" key="4">
    <source>
        <dbReference type="PROSITE" id="PS50157"/>
    </source>
</evidence>
<keyword evidence="2" id="KW-0506">mRNA capping</keyword>
<feature type="region of interest" description="Disordered" evidence="3">
    <location>
        <begin position="43"/>
        <end position="84"/>
    </location>
</feature>
<dbReference type="GO" id="GO:0006370">
    <property type="term" value="P:7-methylguanosine mRNA capping"/>
    <property type="evidence" value="ECO:0007669"/>
    <property type="project" value="UniProtKB-UniRule"/>
</dbReference>
<dbReference type="GO" id="GO:0032259">
    <property type="term" value="P:methylation"/>
    <property type="evidence" value="ECO:0007669"/>
    <property type="project" value="UniProtKB-KW"/>
</dbReference>
<keyword evidence="6" id="KW-1185">Reference proteome</keyword>
<comment type="subcellular location">
    <subcellularLocation>
        <location evidence="2">Nucleus</location>
    </subcellularLocation>
</comment>
<gene>
    <name evidence="5" type="ORF">AFUS01_LOCUS46481</name>
</gene>
<dbReference type="InterPro" id="IPR002877">
    <property type="entry name" value="RNA_MeTrfase_FtsJ_dom"/>
</dbReference>
<dbReference type="EMBL" id="CAJVCH010571375">
    <property type="protein sequence ID" value="CAG7837355.1"/>
    <property type="molecule type" value="Genomic_DNA"/>
</dbReference>
<dbReference type="PROSITE" id="PS00028">
    <property type="entry name" value="ZINC_FINGER_C2H2_1"/>
    <property type="match status" value="1"/>
</dbReference>
<evidence type="ECO:0000256" key="1">
    <source>
        <dbReference type="PROSITE-ProRule" id="PRU00042"/>
    </source>
</evidence>
<accession>A0A8J2LSD7</accession>
<protein>
    <recommendedName>
        <fullName evidence="2">Cap-specific mRNA (nucleoside-2'-O-)-methyltransferase 1</fullName>
        <ecNumber evidence="2">2.1.1.57</ecNumber>
    </recommendedName>
    <alternativeName>
        <fullName evidence="2">Cap1 2'O-ribose methyltransferase 1</fullName>
    </alternativeName>
</protein>
<dbReference type="GO" id="GO:0016556">
    <property type="term" value="P:mRNA modification"/>
    <property type="evidence" value="ECO:0007669"/>
    <property type="project" value="UniProtKB-UniRule"/>
</dbReference>